<dbReference type="PANTHER" id="PTHR46623:SF6">
    <property type="entry name" value="ALPHA_BETA-HYDROLASES SUPERFAMILY PROTEIN"/>
    <property type="match status" value="1"/>
</dbReference>
<name>A0ABS2L1L2_9MICO</name>
<sequence>MAENDAAAENYTVTLSDVDLTGAALPGMSPGLYGALAVPAGEGPWPAVVMVFEAFGMTDVMRRQVDRMANAGYLVLMPDIFVDGGARKCVVATFKAITSGEGRAWVDVEAARRYLLARPDCTGKVGVLGFCMGGGFALAAATSGRGFDAASANYGRLPGDIDAWAATACPVVGSYGGRDKSLRGAAAKLESALTHAGVPNDVKEYPEAGHSFLNDAETGPKAMRPITTLMLGAGPNPEAAADAWKRIDAFFAEHLA</sequence>
<evidence type="ECO:0000259" key="1">
    <source>
        <dbReference type="Pfam" id="PF01738"/>
    </source>
</evidence>
<evidence type="ECO:0000313" key="3">
    <source>
        <dbReference type="Proteomes" id="UP000776164"/>
    </source>
</evidence>
<dbReference type="SUPFAM" id="SSF53474">
    <property type="entry name" value="alpha/beta-Hydrolases"/>
    <property type="match status" value="1"/>
</dbReference>
<keyword evidence="3" id="KW-1185">Reference proteome</keyword>
<dbReference type="Pfam" id="PF01738">
    <property type="entry name" value="DLH"/>
    <property type="match status" value="1"/>
</dbReference>
<dbReference type="InterPro" id="IPR029058">
    <property type="entry name" value="AB_hydrolase_fold"/>
</dbReference>
<feature type="domain" description="Dienelactone hydrolase" evidence="1">
    <location>
        <begin position="34"/>
        <end position="254"/>
    </location>
</feature>
<organism evidence="2 3">
    <name type="scientific">Subtercola frigoramans</name>
    <dbReference type="NCBI Taxonomy" id="120298"/>
    <lineage>
        <taxon>Bacteria</taxon>
        <taxon>Bacillati</taxon>
        <taxon>Actinomycetota</taxon>
        <taxon>Actinomycetes</taxon>
        <taxon>Micrococcales</taxon>
        <taxon>Microbacteriaceae</taxon>
        <taxon>Subtercola</taxon>
    </lineage>
</organism>
<dbReference type="EC" id="3.1.1.45" evidence="2"/>
<keyword evidence="2" id="KW-0378">Hydrolase</keyword>
<accession>A0ABS2L1L2</accession>
<dbReference type="Proteomes" id="UP000776164">
    <property type="component" value="Unassembled WGS sequence"/>
</dbReference>
<dbReference type="InterPro" id="IPR002925">
    <property type="entry name" value="Dienelactn_hydro"/>
</dbReference>
<reference evidence="2 3" key="1">
    <citation type="submission" date="2021-01" db="EMBL/GenBank/DDBJ databases">
        <title>Sequencing the genomes of 1000 actinobacteria strains.</title>
        <authorList>
            <person name="Klenk H.-P."/>
        </authorList>
    </citation>
    <scope>NUCLEOTIDE SEQUENCE [LARGE SCALE GENOMIC DNA]</scope>
    <source>
        <strain evidence="2 3">DSM 13057</strain>
    </source>
</reference>
<gene>
    <name evidence="2" type="ORF">JOE66_000586</name>
</gene>
<dbReference type="InterPro" id="IPR051049">
    <property type="entry name" value="Dienelactone_hydrolase-like"/>
</dbReference>
<dbReference type="GO" id="GO:0008806">
    <property type="term" value="F:carboxymethylenebutenolidase activity"/>
    <property type="evidence" value="ECO:0007669"/>
    <property type="project" value="UniProtKB-EC"/>
</dbReference>
<dbReference type="PANTHER" id="PTHR46623">
    <property type="entry name" value="CARBOXYMETHYLENEBUTENOLIDASE-RELATED"/>
    <property type="match status" value="1"/>
</dbReference>
<protein>
    <submittedName>
        <fullName evidence="2">Carboxymethylenebutenolidase</fullName>
        <ecNumber evidence="2">3.1.1.45</ecNumber>
    </submittedName>
</protein>
<comment type="caution">
    <text evidence="2">The sequence shown here is derived from an EMBL/GenBank/DDBJ whole genome shotgun (WGS) entry which is preliminary data.</text>
</comment>
<dbReference type="EMBL" id="JAFBBU010000001">
    <property type="protein sequence ID" value="MBM7470952.1"/>
    <property type="molecule type" value="Genomic_DNA"/>
</dbReference>
<dbReference type="Gene3D" id="3.40.50.1820">
    <property type="entry name" value="alpha/beta hydrolase"/>
    <property type="match status" value="1"/>
</dbReference>
<evidence type="ECO:0000313" key="2">
    <source>
        <dbReference type="EMBL" id="MBM7470952.1"/>
    </source>
</evidence>
<dbReference type="RefSeq" id="WP_205106629.1">
    <property type="nucleotide sequence ID" value="NZ_BAAAHT010000017.1"/>
</dbReference>
<proteinExistence type="predicted"/>